<dbReference type="Pfam" id="PF07729">
    <property type="entry name" value="FCD"/>
    <property type="match status" value="1"/>
</dbReference>
<reference evidence="5" key="1">
    <citation type="submission" date="2022-07" db="EMBL/GenBank/DDBJ databases">
        <title>Ectorhizobium quercum gen.nov., sp. nov.</title>
        <authorList>
            <person name="Ma T."/>
            <person name="Li Y."/>
        </authorList>
    </citation>
    <scope>NUCLEOTIDE SEQUENCE</scope>
    <source>
        <strain evidence="5">BDR2-2</strain>
    </source>
</reference>
<keyword evidence="1" id="KW-0805">Transcription regulation</keyword>
<dbReference type="SUPFAM" id="SSF48008">
    <property type="entry name" value="GntR ligand-binding domain-like"/>
    <property type="match status" value="1"/>
</dbReference>
<accession>A0AAE3SWH1</accession>
<protein>
    <submittedName>
        <fullName evidence="5">GntR family transcriptional regulator</fullName>
    </submittedName>
</protein>
<dbReference type="Pfam" id="PF00392">
    <property type="entry name" value="GntR"/>
    <property type="match status" value="1"/>
</dbReference>
<dbReference type="AlphaFoldDB" id="A0AAE3SWH1"/>
<evidence type="ECO:0000259" key="4">
    <source>
        <dbReference type="PROSITE" id="PS50949"/>
    </source>
</evidence>
<dbReference type="InterPro" id="IPR036390">
    <property type="entry name" value="WH_DNA-bd_sf"/>
</dbReference>
<dbReference type="InterPro" id="IPR000524">
    <property type="entry name" value="Tscrpt_reg_HTH_GntR"/>
</dbReference>
<dbReference type="InterPro" id="IPR008920">
    <property type="entry name" value="TF_FadR/GntR_C"/>
</dbReference>
<proteinExistence type="predicted"/>
<dbReference type="RefSeq" id="WP_306411223.1">
    <property type="nucleotide sequence ID" value="NZ_JANFPI010000003.1"/>
</dbReference>
<dbReference type="PROSITE" id="PS50949">
    <property type="entry name" value="HTH_GNTR"/>
    <property type="match status" value="1"/>
</dbReference>
<sequence length="225" mass="24786">MKSAGERVTEAKDDSGAHSGSLVQLAYSTVLAKILDGSLAGNQLISEGKLASDLGLSRTPMREAIGRLEGEGLVVRNGRSLAVQTLTLSDYLEIHHMRRLLETEAVALAVEHLAPEALQDLRQAVLGMEETVSPVDHWTLDDRIHNMIAEASGSRLLARTIADLRRRTRLFDRSRIPSRFHPGRQEHLRMIDTLLAKDKAGAVEAMRIHLDGAKNAILNEFNKFG</sequence>
<dbReference type="PANTHER" id="PTHR43537:SF24">
    <property type="entry name" value="GLUCONATE OPERON TRANSCRIPTIONAL REPRESSOR"/>
    <property type="match status" value="1"/>
</dbReference>
<dbReference type="SMART" id="SM00895">
    <property type="entry name" value="FCD"/>
    <property type="match status" value="1"/>
</dbReference>
<dbReference type="Proteomes" id="UP001208771">
    <property type="component" value="Unassembled WGS sequence"/>
</dbReference>
<dbReference type="EMBL" id="JANFPI010000003">
    <property type="protein sequence ID" value="MCX8997435.1"/>
    <property type="molecule type" value="Genomic_DNA"/>
</dbReference>
<keyword evidence="3" id="KW-0804">Transcription</keyword>
<evidence type="ECO:0000313" key="6">
    <source>
        <dbReference type="Proteomes" id="UP001208771"/>
    </source>
</evidence>
<dbReference type="GO" id="GO:0003700">
    <property type="term" value="F:DNA-binding transcription factor activity"/>
    <property type="evidence" value="ECO:0007669"/>
    <property type="project" value="InterPro"/>
</dbReference>
<comment type="caution">
    <text evidence="5">The sequence shown here is derived from an EMBL/GenBank/DDBJ whole genome shotgun (WGS) entry which is preliminary data.</text>
</comment>
<evidence type="ECO:0000256" key="1">
    <source>
        <dbReference type="ARBA" id="ARBA00023015"/>
    </source>
</evidence>
<dbReference type="PRINTS" id="PR00035">
    <property type="entry name" value="HTHGNTR"/>
</dbReference>
<dbReference type="GO" id="GO:0003677">
    <property type="term" value="F:DNA binding"/>
    <property type="evidence" value="ECO:0007669"/>
    <property type="project" value="UniProtKB-KW"/>
</dbReference>
<dbReference type="InterPro" id="IPR011711">
    <property type="entry name" value="GntR_C"/>
</dbReference>
<dbReference type="PANTHER" id="PTHR43537">
    <property type="entry name" value="TRANSCRIPTIONAL REGULATOR, GNTR FAMILY"/>
    <property type="match status" value="1"/>
</dbReference>
<dbReference type="SUPFAM" id="SSF46785">
    <property type="entry name" value="Winged helix' DNA-binding domain"/>
    <property type="match status" value="1"/>
</dbReference>
<dbReference type="InterPro" id="IPR036388">
    <property type="entry name" value="WH-like_DNA-bd_sf"/>
</dbReference>
<keyword evidence="2" id="KW-0238">DNA-binding</keyword>
<dbReference type="Gene3D" id="1.10.10.10">
    <property type="entry name" value="Winged helix-like DNA-binding domain superfamily/Winged helix DNA-binding domain"/>
    <property type="match status" value="1"/>
</dbReference>
<name>A0AAE3SWH1_9HYPH</name>
<dbReference type="Gene3D" id="1.20.120.530">
    <property type="entry name" value="GntR ligand-binding domain-like"/>
    <property type="match status" value="1"/>
</dbReference>
<evidence type="ECO:0000313" key="5">
    <source>
        <dbReference type="EMBL" id="MCX8997435.1"/>
    </source>
</evidence>
<keyword evidence="6" id="KW-1185">Reference proteome</keyword>
<evidence type="ECO:0000256" key="3">
    <source>
        <dbReference type="ARBA" id="ARBA00023163"/>
    </source>
</evidence>
<feature type="domain" description="HTH gntR-type" evidence="4">
    <location>
        <begin position="20"/>
        <end position="86"/>
    </location>
</feature>
<evidence type="ECO:0000256" key="2">
    <source>
        <dbReference type="ARBA" id="ARBA00023125"/>
    </source>
</evidence>
<organism evidence="5 6">
    <name type="scientific">Ectorhizobium quercum</name>
    <dbReference type="NCBI Taxonomy" id="2965071"/>
    <lineage>
        <taxon>Bacteria</taxon>
        <taxon>Pseudomonadati</taxon>
        <taxon>Pseudomonadota</taxon>
        <taxon>Alphaproteobacteria</taxon>
        <taxon>Hyphomicrobiales</taxon>
        <taxon>Rhizobiaceae</taxon>
        <taxon>Ectorhizobium</taxon>
    </lineage>
</organism>
<gene>
    <name evidence="5" type="ORF">NOF55_09975</name>
</gene>